<keyword evidence="10 12" id="KW-0739">Sodium transport</keyword>
<evidence type="ECO:0000256" key="13">
    <source>
        <dbReference type="SAM" id="Phobius"/>
    </source>
</evidence>
<keyword evidence="4 12" id="KW-0894">Sodium channel</keyword>
<evidence type="ECO:0000256" key="1">
    <source>
        <dbReference type="ARBA" id="ARBA00004141"/>
    </source>
</evidence>
<dbReference type="OrthoDB" id="6426604at2759"/>
<evidence type="ECO:0000256" key="8">
    <source>
        <dbReference type="ARBA" id="ARBA00023065"/>
    </source>
</evidence>
<organism evidence="14 15">
    <name type="scientific">Nephila pilipes</name>
    <name type="common">Giant wood spider</name>
    <name type="synonym">Nephila maculata</name>
    <dbReference type="NCBI Taxonomy" id="299642"/>
    <lineage>
        <taxon>Eukaryota</taxon>
        <taxon>Metazoa</taxon>
        <taxon>Ecdysozoa</taxon>
        <taxon>Arthropoda</taxon>
        <taxon>Chelicerata</taxon>
        <taxon>Arachnida</taxon>
        <taxon>Araneae</taxon>
        <taxon>Araneomorphae</taxon>
        <taxon>Entelegynae</taxon>
        <taxon>Araneoidea</taxon>
        <taxon>Nephilidae</taxon>
        <taxon>Nephila</taxon>
    </lineage>
</organism>
<evidence type="ECO:0000256" key="5">
    <source>
        <dbReference type="ARBA" id="ARBA00022692"/>
    </source>
</evidence>
<name>A0A8X6N8E5_NEPPI</name>
<evidence type="ECO:0000313" key="15">
    <source>
        <dbReference type="Proteomes" id="UP000887013"/>
    </source>
</evidence>
<evidence type="ECO:0000256" key="3">
    <source>
        <dbReference type="ARBA" id="ARBA00022448"/>
    </source>
</evidence>
<comment type="caution">
    <text evidence="14">The sequence shown here is derived from an EMBL/GenBank/DDBJ whole genome shotgun (WGS) entry which is preliminary data.</text>
</comment>
<keyword evidence="11 12" id="KW-0407">Ion channel</keyword>
<evidence type="ECO:0000256" key="12">
    <source>
        <dbReference type="RuleBase" id="RU000679"/>
    </source>
</evidence>
<keyword evidence="8 12" id="KW-0406">Ion transport</keyword>
<dbReference type="InterPro" id="IPR001873">
    <property type="entry name" value="ENaC"/>
</dbReference>
<evidence type="ECO:0000256" key="4">
    <source>
        <dbReference type="ARBA" id="ARBA00022461"/>
    </source>
</evidence>
<dbReference type="AlphaFoldDB" id="A0A8X6N8E5"/>
<keyword evidence="9 13" id="KW-0472">Membrane</keyword>
<evidence type="ECO:0000256" key="7">
    <source>
        <dbReference type="ARBA" id="ARBA00023053"/>
    </source>
</evidence>
<keyword evidence="3 12" id="KW-0813">Transport</keyword>
<evidence type="ECO:0000256" key="11">
    <source>
        <dbReference type="ARBA" id="ARBA00023303"/>
    </source>
</evidence>
<keyword evidence="7" id="KW-0915">Sodium</keyword>
<gene>
    <name evidence="14" type="primary">scnn1b-a</name>
    <name evidence="14" type="ORF">NPIL_491931</name>
</gene>
<keyword evidence="15" id="KW-1185">Reference proteome</keyword>
<evidence type="ECO:0000256" key="6">
    <source>
        <dbReference type="ARBA" id="ARBA00022989"/>
    </source>
</evidence>
<evidence type="ECO:0000256" key="2">
    <source>
        <dbReference type="ARBA" id="ARBA00007193"/>
    </source>
</evidence>
<evidence type="ECO:0000313" key="14">
    <source>
        <dbReference type="EMBL" id="GFT00944.1"/>
    </source>
</evidence>
<proteinExistence type="inferred from homology"/>
<sequence>MKPTVTISSFTYYRAIVGTNMNKRRTVTYGYGTPNRVVEKRKRQRSAQLSLLADFLANHLSAAGVSHVVKAPSPYRRGFWFLILTLTAMGMSYMTYRVLQEYLAYPTVMRSKILVVKELEFPAVTVCSLNLVPKLFAKEAGLEYMQEIEKILDSLPLYNISIHEKTRCLKDPLCYWSWFDDECYCSKSPCETLYCYPDLNKSDEICACSMLLCQWNGTADACFIAHDHNGGVTCICRSSFEYPLHRPPPRQRPCEGTCSSMLKPDVRKAIDSLKMSPEAIELLRKLKASTTDDVRDVERFFIPTIDVTNNYGMPYDNLILSCSYGPEACTDIVTLYSPTYGKCYMFNYVGVYNDKDTPVKIVKQAGRTHGLQLYMQVRKEDTLPLLTRDLGVRIVVHDPRSIPIASQNGIDIRPGDMASISMEYLEMNRLGQPWGICAQDGQVLANNYSGDPYIQSECESFCINQEVFKRCHCWHPRYLSAVVTPIRQEICATNSTSEVDRCFLSVVHDSDNGTVECNCPPACREKAYQLTTSSSQLNQDFFRMVKKAKTLTTKDGKVSVTNSDLK</sequence>
<dbReference type="EMBL" id="BMAW01101755">
    <property type="protein sequence ID" value="GFT00944.1"/>
    <property type="molecule type" value="Genomic_DNA"/>
</dbReference>
<accession>A0A8X6N8E5</accession>
<dbReference type="Gene3D" id="2.60.470.10">
    <property type="entry name" value="Acid-sensing ion channels like domains"/>
    <property type="match status" value="1"/>
</dbReference>
<evidence type="ECO:0000256" key="10">
    <source>
        <dbReference type="ARBA" id="ARBA00023201"/>
    </source>
</evidence>
<dbReference type="Proteomes" id="UP000887013">
    <property type="component" value="Unassembled WGS sequence"/>
</dbReference>
<dbReference type="PRINTS" id="PR01078">
    <property type="entry name" value="AMINACHANNEL"/>
</dbReference>
<dbReference type="GO" id="GO:0005886">
    <property type="term" value="C:plasma membrane"/>
    <property type="evidence" value="ECO:0007669"/>
    <property type="project" value="TreeGrafter"/>
</dbReference>
<feature type="transmembrane region" description="Helical" evidence="13">
    <location>
        <begin position="79"/>
        <end position="99"/>
    </location>
</feature>
<comment type="similarity">
    <text evidence="2 12">Belongs to the amiloride-sensitive sodium channel (TC 1.A.6) family.</text>
</comment>
<keyword evidence="5 12" id="KW-0812">Transmembrane</keyword>
<evidence type="ECO:0000256" key="9">
    <source>
        <dbReference type="ARBA" id="ARBA00023136"/>
    </source>
</evidence>
<dbReference type="PANTHER" id="PTHR11690:SF248">
    <property type="entry name" value="PICKPOCKET 17, ISOFORM A"/>
    <property type="match status" value="1"/>
</dbReference>
<dbReference type="Pfam" id="PF00858">
    <property type="entry name" value="ASC"/>
    <property type="match status" value="1"/>
</dbReference>
<reference evidence="14" key="1">
    <citation type="submission" date="2020-08" db="EMBL/GenBank/DDBJ databases">
        <title>Multicomponent nature underlies the extraordinary mechanical properties of spider dragline silk.</title>
        <authorList>
            <person name="Kono N."/>
            <person name="Nakamura H."/>
            <person name="Mori M."/>
            <person name="Yoshida Y."/>
            <person name="Ohtoshi R."/>
            <person name="Malay A.D."/>
            <person name="Moran D.A.P."/>
            <person name="Tomita M."/>
            <person name="Numata K."/>
            <person name="Arakawa K."/>
        </authorList>
    </citation>
    <scope>NUCLEOTIDE SEQUENCE</scope>
</reference>
<comment type="subcellular location">
    <subcellularLocation>
        <location evidence="1">Membrane</location>
        <topology evidence="1">Multi-pass membrane protein</topology>
    </subcellularLocation>
</comment>
<protein>
    <submittedName>
        <fullName evidence="14">Amiloride-sensitive sodium channel subunit beta</fullName>
    </submittedName>
</protein>
<dbReference type="GO" id="GO:0015280">
    <property type="term" value="F:ligand-gated sodium channel activity"/>
    <property type="evidence" value="ECO:0007669"/>
    <property type="project" value="TreeGrafter"/>
</dbReference>
<dbReference type="PANTHER" id="PTHR11690">
    <property type="entry name" value="AMILORIDE-SENSITIVE SODIUM CHANNEL-RELATED"/>
    <property type="match status" value="1"/>
</dbReference>
<keyword evidence="6 13" id="KW-1133">Transmembrane helix</keyword>